<keyword evidence="5" id="KW-1185">Reference proteome</keyword>
<keyword evidence="2" id="KW-0456">Lyase</keyword>
<name>A0ABQ6JWD5_9MICO</name>
<reference evidence="5" key="1">
    <citation type="journal article" date="2019" name="Int. J. Syst. Evol. Microbiol.">
        <title>The Global Catalogue of Microorganisms (GCM) 10K type strain sequencing project: providing services to taxonomists for standard genome sequencing and annotation.</title>
        <authorList>
            <consortium name="The Broad Institute Genomics Platform"/>
            <consortium name="The Broad Institute Genome Sequencing Center for Infectious Disease"/>
            <person name="Wu L."/>
            <person name="Ma J."/>
        </authorList>
    </citation>
    <scope>NUCLEOTIDE SEQUENCE [LARGE SCALE GENOMIC DNA]</scope>
    <source>
        <strain evidence="5">NBRC 108755</strain>
    </source>
</reference>
<proteinExistence type="predicted"/>
<dbReference type="SUPFAM" id="SSF53639">
    <property type="entry name" value="AraD/HMP-PK domain-like"/>
    <property type="match status" value="1"/>
</dbReference>
<comment type="caution">
    <text evidence="4">The sequence shown here is derived from an EMBL/GenBank/DDBJ whole genome shotgun (WGS) entry which is preliminary data.</text>
</comment>
<feature type="domain" description="Class II aldolase/adducin N-terminal" evidence="3">
    <location>
        <begin position="4"/>
        <end position="183"/>
    </location>
</feature>
<dbReference type="RefSeq" id="WP_284299154.1">
    <property type="nucleotide sequence ID" value="NZ_BSVA01000001.1"/>
</dbReference>
<evidence type="ECO:0000259" key="3">
    <source>
        <dbReference type="SMART" id="SM01007"/>
    </source>
</evidence>
<dbReference type="InterPro" id="IPR001303">
    <property type="entry name" value="Aldolase_II/adducin_N"/>
</dbReference>
<organism evidence="4 5">
    <name type="scientific">Homoserinibacter gongjuensis</name>
    <dbReference type="NCBI Taxonomy" id="1162968"/>
    <lineage>
        <taxon>Bacteria</taxon>
        <taxon>Bacillati</taxon>
        <taxon>Actinomycetota</taxon>
        <taxon>Actinomycetes</taxon>
        <taxon>Micrococcales</taxon>
        <taxon>Microbacteriaceae</taxon>
        <taxon>Homoserinibacter</taxon>
    </lineage>
</organism>
<keyword evidence="1" id="KW-0479">Metal-binding</keyword>
<evidence type="ECO:0000313" key="5">
    <source>
        <dbReference type="Proteomes" id="UP001157069"/>
    </source>
</evidence>
<dbReference type="InterPro" id="IPR050197">
    <property type="entry name" value="Aldolase_class_II_sugar_metab"/>
</dbReference>
<evidence type="ECO:0000256" key="1">
    <source>
        <dbReference type="ARBA" id="ARBA00022723"/>
    </source>
</evidence>
<accession>A0ABQ6JWD5</accession>
<evidence type="ECO:0000256" key="2">
    <source>
        <dbReference type="ARBA" id="ARBA00023239"/>
    </source>
</evidence>
<sequence>MTPDALIAAARHLASRGLSPGSSGNLSIRLGDRVLLTPTGSSLSRVEAGELAELDLDGTHLGGGAPTKEWAVHLGAYAADATLAAVVHLHAPASTAIACLPSERGLAALPAYTPYRVMSLGEVPLVPYAAPGDAALGAEVGARIADGHRVMLLSHHGSVAAAATLDRAVDLAEELEASAALALTLAGRGAHELTPAQQAALRHPRA</sequence>
<dbReference type="PANTHER" id="PTHR22789">
    <property type="entry name" value="FUCULOSE PHOSPHATE ALDOLASE"/>
    <property type="match status" value="1"/>
</dbReference>
<dbReference type="EMBL" id="BSVA01000001">
    <property type="protein sequence ID" value="GMA91037.1"/>
    <property type="molecule type" value="Genomic_DNA"/>
</dbReference>
<dbReference type="SMART" id="SM01007">
    <property type="entry name" value="Aldolase_II"/>
    <property type="match status" value="1"/>
</dbReference>
<evidence type="ECO:0000313" key="4">
    <source>
        <dbReference type="EMBL" id="GMA91037.1"/>
    </source>
</evidence>
<dbReference type="Gene3D" id="3.40.225.10">
    <property type="entry name" value="Class II aldolase/adducin N-terminal domain"/>
    <property type="match status" value="1"/>
</dbReference>
<dbReference type="Pfam" id="PF00596">
    <property type="entry name" value="Aldolase_II"/>
    <property type="match status" value="1"/>
</dbReference>
<protein>
    <submittedName>
        <fullName evidence="4">Aldolase</fullName>
    </submittedName>
</protein>
<dbReference type="InterPro" id="IPR036409">
    <property type="entry name" value="Aldolase_II/adducin_N_sf"/>
</dbReference>
<dbReference type="Proteomes" id="UP001157069">
    <property type="component" value="Unassembled WGS sequence"/>
</dbReference>
<gene>
    <name evidence="4" type="ORF">GCM10025869_15660</name>
</gene>
<dbReference type="PANTHER" id="PTHR22789:SF0">
    <property type="entry name" value="3-OXO-TETRONATE 4-PHOSPHATE DECARBOXYLASE-RELATED"/>
    <property type="match status" value="1"/>
</dbReference>